<dbReference type="GO" id="GO:0006508">
    <property type="term" value="P:proteolysis"/>
    <property type="evidence" value="ECO:0007669"/>
    <property type="project" value="UniProtKB-KW"/>
</dbReference>
<dbReference type="InterPro" id="IPR023827">
    <property type="entry name" value="Peptidase_S8_Asp-AS"/>
</dbReference>
<name>A0ABS2NI49_9BACI</name>
<feature type="domain" description="Peptidase S8/S53" evidence="11">
    <location>
        <begin position="218"/>
        <end position="645"/>
    </location>
</feature>
<dbReference type="Pfam" id="PF02225">
    <property type="entry name" value="PA"/>
    <property type="match status" value="1"/>
</dbReference>
<dbReference type="PANTHER" id="PTHR43806:SF65">
    <property type="entry name" value="SERINE PROTEASE APRX"/>
    <property type="match status" value="1"/>
</dbReference>
<dbReference type="InterPro" id="IPR036439">
    <property type="entry name" value="Dockerin_dom_sf"/>
</dbReference>
<dbReference type="InterPro" id="IPR022398">
    <property type="entry name" value="Peptidase_S8_His-AS"/>
</dbReference>
<dbReference type="InterPro" id="IPR010259">
    <property type="entry name" value="S8pro/Inhibitor_I9"/>
</dbReference>
<keyword evidence="7 8" id="KW-0720">Serine protease</keyword>
<gene>
    <name evidence="14" type="ORF">JOC86_003789</name>
</gene>
<evidence type="ECO:0000313" key="14">
    <source>
        <dbReference type="EMBL" id="MBM7587216.1"/>
    </source>
</evidence>
<evidence type="ECO:0000256" key="5">
    <source>
        <dbReference type="ARBA" id="ARBA00022729"/>
    </source>
</evidence>
<dbReference type="PROSITE" id="PS00138">
    <property type="entry name" value="SUBTILASE_SER"/>
    <property type="match status" value="1"/>
</dbReference>
<dbReference type="Pfam" id="PF05922">
    <property type="entry name" value="Inhibitor_I9"/>
    <property type="match status" value="1"/>
</dbReference>
<dbReference type="SUPFAM" id="SSF49384">
    <property type="entry name" value="Carbohydrate-binding domain"/>
    <property type="match status" value="1"/>
</dbReference>
<accession>A0ABS2NI49</accession>
<dbReference type="Gene3D" id="3.40.50.200">
    <property type="entry name" value="Peptidase S8/S53 domain"/>
    <property type="match status" value="1"/>
</dbReference>
<evidence type="ECO:0000256" key="2">
    <source>
        <dbReference type="ARBA" id="ARBA00022512"/>
    </source>
</evidence>
<keyword evidence="15" id="KW-1185">Reference proteome</keyword>
<evidence type="ECO:0000256" key="4">
    <source>
        <dbReference type="ARBA" id="ARBA00022670"/>
    </source>
</evidence>
<dbReference type="PRINTS" id="PR00723">
    <property type="entry name" value="SUBTILISIN"/>
</dbReference>
<evidence type="ECO:0000256" key="1">
    <source>
        <dbReference type="ARBA" id="ARBA00011073"/>
    </source>
</evidence>
<keyword evidence="3" id="KW-0964">Secreted</keyword>
<evidence type="ECO:0000256" key="10">
    <source>
        <dbReference type="SAM" id="SignalP"/>
    </source>
</evidence>
<dbReference type="InterPro" id="IPR036852">
    <property type="entry name" value="Peptidase_S8/S53_dom_sf"/>
</dbReference>
<feature type="domain" description="Inhibitor I9" evidence="13">
    <location>
        <begin position="82"/>
        <end position="183"/>
    </location>
</feature>
<protein>
    <submittedName>
        <fullName evidence="14">Subtilisin family serine protease</fullName>
    </submittedName>
</protein>
<evidence type="ECO:0000259" key="12">
    <source>
        <dbReference type="Pfam" id="PF02225"/>
    </source>
</evidence>
<sequence length="1384" mass="150649">MKKRITKNVTMLALSTGLVCSSLIPASFTQQVHAQPTSGIDQVLAKLTPEQRQAIKQLQTNAQGGLQLSPEVDQKSNDSISVIVEFKDKPEKTAMLEAEIEGKTLSKTKAKEKVNSAHETFKKDLQTIFKKELKQKKKSSFKIKQSYKHAFNGVAMTIPANKAKALLDSKEVKAVWSDREVHVEPPVTEQQKSKKQAETNRMTTFPGIEKLHHEGFTGEGVKVGILDTGIDYNHPDLKDAYKGGYDFVDNDNDPMETTYDDWVEAGKPWSAQTYYTQHGTHVAGIIAGQGTNESDYAVTGVAPDADIYAYRVLGPNGTGSTGGILAGIDQAVEDGMDVLNMSLGANYNDPLYVTSIAVNNAVLAGVTAVVSAGNSGNGMYTLGSPGTSPLALTVGASDVSVTIPTFKGTLHADTTVSADLKLVARGFTDKIEELRGKNFPVVDGGDGSFLDKDVNGKVILGTRGYIDLRAMINNAKKGGAKALLLYNAYPLEDVYLGEGFDSIPVFSLSKEQGTAMKQALTSGSATFSFDKLGEPVVTGGDVLADFSSRGPSRVLYDIKPEVTAPGVSVMSIVPSYMHGEDQIGNYQFAYERLSGTSMASPNVAGVAALLKQADPDMTPAEIKTTLMNTADPLSEEYSVFEVGAGRVNPYKAIHAQTNIQVNDETETSDGGAATLADEGIQSIKETTGALSFGAHVADGKHIRDTRSVTLFNNSNETKTYDVKVEFQTLDKRFPNDYSRVANDAVANGVTVHTKETVKVKAGKKKKTAVMMLVPKTAELGNYEGYVVYTNKENPDETYRVPFGIHTAEEGIDHIEVNPPAFTTAVEAGYNGIRWSVGLNFQLKSHMRSMDLFLVNPKTNKEIGFLGSFDGMGADENIEYYLRGVLNEGYYHPLTGNPDQPIAYDKEQTEPGLYNIRMVGTNDKGKTFTSDAPVYYSVTQPTLDLNVDSGVVEYSPDQTTVPLTGSVYDPGVEEMKAGGMDVSQANNKFVYEFGRYSTEVPLDADGKFSTELSLIPGVSVLPVKMYAENMATVRNYSSYKQVYYVKQGTQYGTAIPDKKKVTAGDTVTVTLSMNNMTNMKQAVYSFVYPSNVDVKSIKPHATLNGKLDIQTVNTDVTIDGQKMIKMNITATLTGDAAQTGVSGKVPMVDITYKVNEDSNAGDLGFKQFDVSYTNTDDTMKSATGISIPYHVERTYSILKSHVFPEAFKNPWVPSEPLAQYDYVKAGAKVKVTDEAGKEYPNGFGIDSYTTTAFFLAKLPLTDKPFTVEVEMPGHFKVKKTFTVGLKENGEVKPYAKAIFPEPAPAGDVNQDNVIDVKDALSIQSNWNTDKRETDINFDGVVDTKDMQYVINNYLMQNPWMDQSPDPVKTYKGQTLESVLKELSIQ</sequence>
<dbReference type="InterPro" id="IPR050131">
    <property type="entry name" value="Peptidase_S8_subtilisin-like"/>
</dbReference>
<dbReference type="RefSeq" id="WP_205174415.1">
    <property type="nucleotide sequence ID" value="NZ_JAFBDZ010000004.1"/>
</dbReference>
<proteinExistence type="inferred from homology"/>
<dbReference type="PROSITE" id="PS00137">
    <property type="entry name" value="SUBTILASE_HIS"/>
    <property type="match status" value="1"/>
</dbReference>
<dbReference type="SUPFAM" id="SSF63446">
    <property type="entry name" value="Type I dockerin domain"/>
    <property type="match status" value="1"/>
</dbReference>
<dbReference type="InterPro" id="IPR003137">
    <property type="entry name" value="PA_domain"/>
</dbReference>
<dbReference type="InterPro" id="IPR015500">
    <property type="entry name" value="Peptidase_S8_subtilisin-rel"/>
</dbReference>
<feature type="active site" description="Charge relay system" evidence="8">
    <location>
        <position position="597"/>
    </location>
</feature>
<dbReference type="SUPFAM" id="SSF52025">
    <property type="entry name" value="PA domain"/>
    <property type="match status" value="1"/>
</dbReference>
<dbReference type="InterPro" id="IPR046450">
    <property type="entry name" value="PA_dom_sf"/>
</dbReference>
<dbReference type="Pfam" id="PF00082">
    <property type="entry name" value="Peptidase_S8"/>
    <property type="match status" value="1"/>
</dbReference>
<dbReference type="InterPro" id="IPR000209">
    <property type="entry name" value="Peptidase_S8/S53_dom"/>
</dbReference>
<evidence type="ECO:0000256" key="6">
    <source>
        <dbReference type="ARBA" id="ARBA00022801"/>
    </source>
</evidence>
<feature type="domain" description="PA" evidence="12">
    <location>
        <begin position="440"/>
        <end position="515"/>
    </location>
</feature>
<keyword evidence="4 8" id="KW-0645">Protease</keyword>
<dbReference type="Proteomes" id="UP001646157">
    <property type="component" value="Unassembled WGS sequence"/>
</dbReference>
<keyword evidence="6 8" id="KW-0378">Hydrolase</keyword>
<comment type="similarity">
    <text evidence="1 8 9">Belongs to the peptidase S8 family.</text>
</comment>
<feature type="chain" id="PRO_5046581999" evidence="10">
    <location>
        <begin position="35"/>
        <end position="1384"/>
    </location>
</feature>
<dbReference type="PANTHER" id="PTHR43806">
    <property type="entry name" value="PEPTIDASE S8"/>
    <property type="match status" value="1"/>
</dbReference>
<evidence type="ECO:0000259" key="13">
    <source>
        <dbReference type="Pfam" id="PF05922"/>
    </source>
</evidence>
<dbReference type="SUPFAM" id="SSF52743">
    <property type="entry name" value="Subtilisin-like"/>
    <property type="match status" value="1"/>
</dbReference>
<dbReference type="CDD" id="cd07474">
    <property type="entry name" value="Peptidases_S8_subtilisin_Vpr-like"/>
    <property type="match status" value="1"/>
</dbReference>
<dbReference type="InterPro" id="IPR023828">
    <property type="entry name" value="Peptidase_S8_Ser-AS"/>
</dbReference>
<dbReference type="Gene3D" id="2.60.40.680">
    <property type="match status" value="1"/>
</dbReference>
<evidence type="ECO:0000259" key="11">
    <source>
        <dbReference type="Pfam" id="PF00082"/>
    </source>
</evidence>
<dbReference type="GO" id="GO:0008233">
    <property type="term" value="F:peptidase activity"/>
    <property type="evidence" value="ECO:0007669"/>
    <property type="project" value="UniProtKB-KW"/>
</dbReference>
<keyword evidence="2" id="KW-0134">Cell wall</keyword>
<dbReference type="Pfam" id="PF00404">
    <property type="entry name" value="Dockerin_1"/>
    <property type="match status" value="1"/>
</dbReference>
<organism evidence="14 15">
    <name type="scientific">Rossellomorea pakistanensis</name>
    <dbReference type="NCBI Taxonomy" id="992288"/>
    <lineage>
        <taxon>Bacteria</taxon>
        <taxon>Bacillati</taxon>
        <taxon>Bacillota</taxon>
        <taxon>Bacilli</taxon>
        <taxon>Bacillales</taxon>
        <taxon>Bacillaceae</taxon>
        <taxon>Rossellomorea</taxon>
    </lineage>
</organism>
<dbReference type="PROSITE" id="PS00136">
    <property type="entry name" value="SUBTILASE_ASP"/>
    <property type="match status" value="1"/>
</dbReference>
<evidence type="ECO:0000313" key="15">
    <source>
        <dbReference type="Proteomes" id="UP001646157"/>
    </source>
</evidence>
<evidence type="ECO:0000256" key="7">
    <source>
        <dbReference type="ARBA" id="ARBA00022825"/>
    </source>
</evidence>
<dbReference type="InterPro" id="IPR008965">
    <property type="entry name" value="CBM2/CBM3_carb-bd_dom_sf"/>
</dbReference>
<dbReference type="InterPro" id="IPR002105">
    <property type="entry name" value="Dockerin_1_rpt"/>
</dbReference>
<dbReference type="Gene3D" id="3.50.30.30">
    <property type="match status" value="1"/>
</dbReference>
<evidence type="ECO:0000256" key="8">
    <source>
        <dbReference type="PROSITE-ProRule" id="PRU01240"/>
    </source>
</evidence>
<evidence type="ECO:0000256" key="3">
    <source>
        <dbReference type="ARBA" id="ARBA00022525"/>
    </source>
</evidence>
<feature type="active site" description="Charge relay system" evidence="8">
    <location>
        <position position="227"/>
    </location>
</feature>
<dbReference type="EMBL" id="JAFBDZ010000004">
    <property type="protein sequence ID" value="MBM7587216.1"/>
    <property type="molecule type" value="Genomic_DNA"/>
</dbReference>
<dbReference type="PROSITE" id="PS51892">
    <property type="entry name" value="SUBTILASE"/>
    <property type="match status" value="1"/>
</dbReference>
<feature type="active site" description="Charge relay system" evidence="8">
    <location>
        <position position="278"/>
    </location>
</feature>
<keyword evidence="5 10" id="KW-0732">Signal</keyword>
<evidence type="ECO:0000256" key="9">
    <source>
        <dbReference type="RuleBase" id="RU003355"/>
    </source>
</evidence>
<dbReference type="CDD" id="cd08547">
    <property type="entry name" value="Type_II_cohesin"/>
    <property type="match status" value="1"/>
</dbReference>
<feature type="signal peptide" evidence="10">
    <location>
        <begin position="1"/>
        <end position="34"/>
    </location>
</feature>
<dbReference type="Gene3D" id="2.60.40.4130">
    <property type="match status" value="1"/>
</dbReference>
<comment type="caution">
    <text evidence="14">The sequence shown here is derived from an EMBL/GenBank/DDBJ whole genome shotgun (WGS) entry which is preliminary data.</text>
</comment>
<dbReference type="InterPro" id="IPR034213">
    <property type="entry name" value="S8_Vpr-like"/>
</dbReference>
<reference evidence="14 15" key="1">
    <citation type="submission" date="2021-01" db="EMBL/GenBank/DDBJ databases">
        <title>Genomic Encyclopedia of Type Strains, Phase IV (KMG-IV): sequencing the most valuable type-strain genomes for metagenomic binning, comparative biology and taxonomic classification.</title>
        <authorList>
            <person name="Goeker M."/>
        </authorList>
    </citation>
    <scope>NUCLEOTIDE SEQUENCE [LARGE SCALE GENOMIC DNA]</scope>
    <source>
        <strain evidence="14 15">DSM 24834</strain>
    </source>
</reference>